<dbReference type="AlphaFoldDB" id="A0A563VXC3"/>
<sequence length="46" mass="4886">MPLGNAALATLVVTSGTGGIDSGCKHISSPQPFGVYFRLLVFRQDY</sequence>
<dbReference type="EMBL" id="CAACVJ010000335">
    <property type="protein sequence ID" value="VEP16071.1"/>
    <property type="molecule type" value="Genomic_DNA"/>
</dbReference>
<name>A0A563VXC3_9CYAN</name>
<gene>
    <name evidence="1" type="ORF">H1P_400027</name>
</gene>
<evidence type="ECO:0000313" key="1">
    <source>
        <dbReference type="EMBL" id="VEP16071.1"/>
    </source>
</evidence>
<keyword evidence="2" id="KW-1185">Reference proteome</keyword>
<organism evidence="1 2">
    <name type="scientific">Hyella patelloides LEGE 07179</name>
    <dbReference type="NCBI Taxonomy" id="945734"/>
    <lineage>
        <taxon>Bacteria</taxon>
        <taxon>Bacillati</taxon>
        <taxon>Cyanobacteriota</taxon>
        <taxon>Cyanophyceae</taxon>
        <taxon>Pleurocapsales</taxon>
        <taxon>Hyellaceae</taxon>
        <taxon>Hyella</taxon>
    </lineage>
</organism>
<dbReference type="Proteomes" id="UP000320055">
    <property type="component" value="Unassembled WGS sequence"/>
</dbReference>
<reference evidence="1 2" key="1">
    <citation type="submission" date="2019-01" db="EMBL/GenBank/DDBJ databases">
        <authorList>
            <person name="Brito A."/>
        </authorList>
    </citation>
    <scope>NUCLEOTIDE SEQUENCE [LARGE SCALE GENOMIC DNA]</scope>
    <source>
        <strain evidence="1">1</strain>
    </source>
</reference>
<evidence type="ECO:0000313" key="2">
    <source>
        <dbReference type="Proteomes" id="UP000320055"/>
    </source>
</evidence>
<protein>
    <submittedName>
        <fullName evidence="1">Uncharacterized protein</fullName>
    </submittedName>
</protein>
<accession>A0A563VXC3</accession>
<proteinExistence type="predicted"/>